<dbReference type="RefSeq" id="WP_149755435.1">
    <property type="nucleotide sequence ID" value="NZ_FOMS01000004.1"/>
</dbReference>
<dbReference type="InterPro" id="IPR011010">
    <property type="entry name" value="DNA_brk_join_enz"/>
</dbReference>
<dbReference type="Proteomes" id="UP000325289">
    <property type="component" value="Unassembled WGS sequence"/>
</dbReference>
<feature type="domain" description="Tyr recombinase" evidence="2">
    <location>
        <begin position="40"/>
        <end position="175"/>
    </location>
</feature>
<reference evidence="3 4" key="1">
    <citation type="submission" date="2016-10" db="EMBL/GenBank/DDBJ databases">
        <authorList>
            <person name="Varghese N."/>
            <person name="Submissions S."/>
        </authorList>
    </citation>
    <scope>NUCLEOTIDE SEQUENCE [LARGE SCALE GENOMIC DNA]</scope>
    <source>
        <strain evidence="4">YIM D21,KCTC 23444,ACCC 10710</strain>
    </source>
</reference>
<keyword evidence="4" id="KW-1185">Reference proteome</keyword>
<dbReference type="GO" id="GO:0015074">
    <property type="term" value="P:DNA integration"/>
    <property type="evidence" value="ECO:0007669"/>
    <property type="project" value="InterPro"/>
</dbReference>
<dbReference type="GO" id="GO:0003677">
    <property type="term" value="F:DNA binding"/>
    <property type="evidence" value="ECO:0007669"/>
    <property type="project" value="InterPro"/>
</dbReference>
<dbReference type="Pfam" id="PF00589">
    <property type="entry name" value="Phage_integrase"/>
    <property type="match status" value="1"/>
</dbReference>
<accession>A0A1I1W9Q5</accession>
<evidence type="ECO:0000313" key="3">
    <source>
        <dbReference type="EMBL" id="SFD91739.1"/>
    </source>
</evidence>
<evidence type="ECO:0000256" key="1">
    <source>
        <dbReference type="ARBA" id="ARBA00023172"/>
    </source>
</evidence>
<gene>
    <name evidence="3" type="ORF">SAMN04515678_104198</name>
</gene>
<dbReference type="GO" id="GO:0006310">
    <property type="term" value="P:DNA recombination"/>
    <property type="evidence" value="ECO:0007669"/>
    <property type="project" value="UniProtKB-KW"/>
</dbReference>
<dbReference type="EMBL" id="FOMS01000004">
    <property type="protein sequence ID" value="SFD91739.1"/>
    <property type="molecule type" value="Genomic_DNA"/>
</dbReference>
<protein>
    <submittedName>
        <fullName evidence="3">Phage integrase family protein</fullName>
    </submittedName>
</protein>
<name>A0A1I1W9Q5_9RHOB</name>
<evidence type="ECO:0000259" key="2">
    <source>
        <dbReference type="Pfam" id="PF00589"/>
    </source>
</evidence>
<dbReference type="SUPFAM" id="SSF56349">
    <property type="entry name" value="DNA breaking-rejoining enzymes"/>
    <property type="match status" value="1"/>
</dbReference>
<dbReference type="OrthoDB" id="7222937at2"/>
<dbReference type="InterPro" id="IPR013762">
    <property type="entry name" value="Integrase-like_cat_sf"/>
</dbReference>
<dbReference type="InterPro" id="IPR002104">
    <property type="entry name" value="Integrase_catalytic"/>
</dbReference>
<organism evidence="3 4">
    <name type="scientific">Roseivivax sediminis</name>
    <dbReference type="NCBI Taxonomy" id="936889"/>
    <lineage>
        <taxon>Bacteria</taxon>
        <taxon>Pseudomonadati</taxon>
        <taxon>Pseudomonadota</taxon>
        <taxon>Alphaproteobacteria</taxon>
        <taxon>Rhodobacterales</taxon>
        <taxon>Roseobacteraceae</taxon>
        <taxon>Roseivivax</taxon>
    </lineage>
</organism>
<dbReference type="Gene3D" id="1.10.443.10">
    <property type="entry name" value="Intergrase catalytic core"/>
    <property type="match status" value="1"/>
</dbReference>
<keyword evidence="1" id="KW-0233">DNA recombination</keyword>
<evidence type="ECO:0000313" key="4">
    <source>
        <dbReference type="Proteomes" id="UP000325289"/>
    </source>
</evidence>
<sequence length="265" mass="29093">MQKIALAERRAAEEKGLPQVPGPFSLTEAQIAVHSYNVRLVHTGARITEIMQLRKADLRQEDELYVIRLSPDAGTIKTGHYRDVPLHHQLVELGFPEFVAAVPEGPLFYSGKADEVRLDKAEHQGNRTAAWLRAAKLVPTGVQPNHAWRHQLKTVAREIGISDRVADAICGHAGRTADDNYGDVTVKARARAYVLTAAPVSDADLAAVSNALVGSSLPAWTEQCNAVKRSRTVSRGSAVYRHAPKRRGCARASHVRPAAWSVRRR</sequence>
<dbReference type="AlphaFoldDB" id="A0A1I1W9Q5"/>
<proteinExistence type="predicted"/>